<dbReference type="SUPFAM" id="SSF74650">
    <property type="entry name" value="Galactose mutarotase-like"/>
    <property type="match status" value="1"/>
</dbReference>
<evidence type="ECO:0000313" key="2">
    <source>
        <dbReference type="Proteomes" id="UP001163719"/>
    </source>
</evidence>
<protein>
    <submittedName>
        <fullName evidence="1">DUF4861 domain-containing protein</fullName>
    </submittedName>
</protein>
<gene>
    <name evidence="1" type="ORF">OH806_01855</name>
</gene>
<dbReference type="InterPro" id="IPR011013">
    <property type="entry name" value="Gal_mutarotase_sf_dom"/>
</dbReference>
<dbReference type="InterPro" id="IPR032342">
    <property type="entry name" value="DUF4861"/>
</dbReference>
<sequence>MFKSKVFLLGFVGVIDCFCNISSTKAQNTIEIENKLDFPRSEIVSIPVSDLKFYLKKNKESDLRIKDDNNKLLTLQWVDYDADGKNDELLFQVNIEAKKTNIYKIITDNKNPVPDTSVKAYSKLISENLDDYAWENDKVLFRIFGPKGQKEAEEKKKTGILSSGIEIGFKKNEQPIITQWYQEYIKNPTALLKNPKEEGFGLYEVGGSRGVGGTGVLVNNKLQVSKNFITSKAIAEGSLRTIFEVTYFPWGDYKVGEKKRISLDVGSNFSKIESTFESHSPAPNFTVGIALHNNEGLAKLNDRSGYYLHWEKLDDNFVGEGLVLNPNIVQKSFSNRTENPDESNLLVVTIPQNKLTYYAGFAWQKSGQIQTMDDWEKMLQKQAKIIANPLVAVFKSIK</sequence>
<keyword evidence="2" id="KW-1185">Reference proteome</keyword>
<organism evidence="1 2">
    <name type="scientific">Chryseobacterium oryctis</name>
    <dbReference type="NCBI Taxonomy" id="2952618"/>
    <lineage>
        <taxon>Bacteria</taxon>
        <taxon>Pseudomonadati</taxon>
        <taxon>Bacteroidota</taxon>
        <taxon>Flavobacteriia</taxon>
        <taxon>Flavobacteriales</taxon>
        <taxon>Weeksellaceae</taxon>
        <taxon>Chryseobacterium group</taxon>
        <taxon>Chryseobacterium</taxon>
    </lineage>
</organism>
<proteinExistence type="predicted"/>
<evidence type="ECO:0000313" key="1">
    <source>
        <dbReference type="EMBL" id="MCW3160013.1"/>
    </source>
</evidence>
<name>A0ABT3HJY4_9FLAO</name>
<reference evidence="1" key="1">
    <citation type="submission" date="2022-10" db="EMBL/GenBank/DDBJ databases">
        <title>Chryseobacterium babae sp. nov. isolated from the gut of the beetle Oryctes rhinoceros, and Chryseobacterium kimseyorum sp. nov., isolated from a stick insect rearing cage.</title>
        <authorList>
            <person name="Shelomi M."/>
            <person name="Han C.-J."/>
            <person name="Chen W.-M."/>
            <person name="Chen H.-K."/>
            <person name="Liaw S.-J."/>
            <person name="Muhle E."/>
            <person name="Clermont D."/>
        </authorList>
    </citation>
    <scope>NUCLEOTIDE SEQUENCE</scope>
    <source>
        <strain evidence="1">WLa1L2M3</strain>
    </source>
</reference>
<comment type="caution">
    <text evidence="1">The sequence shown here is derived from an EMBL/GenBank/DDBJ whole genome shotgun (WGS) entry which is preliminary data.</text>
</comment>
<accession>A0ABT3HJY4</accession>
<dbReference type="EMBL" id="JAPDHV010000001">
    <property type="protein sequence ID" value="MCW3160013.1"/>
    <property type="molecule type" value="Genomic_DNA"/>
</dbReference>
<dbReference type="Proteomes" id="UP001163719">
    <property type="component" value="Unassembled WGS sequence"/>
</dbReference>
<dbReference type="RefSeq" id="WP_264741982.1">
    <property type="nucleotide sequence ID" value="NZ_JAPDHV010000001.1"/>
</dbReference>
<dbReference type="Pfam" id="PF16153">
    <property type="entry name" value="DUF4861"/>
    <property type="match status" value="1"/>
</dbReference>